<dbReference type="PANTHER" id="PTHR23531:SF1">
    <property type="entry name" value="QUINOLENE RESISTANCE PROTEIN NORA"/>
    <property type="match status" value="1"/>
</dbReference>
<evidence type="ECO:0000256" key="3">
    <source>
        <dbReference type="ARBA" id="ARBA00023136"/>
    </source>
</evidence>
<feature type="transmembrane region" description="Helical" evidence="4">
    <location>
        <begin position="247"/>
        <end position="266"/>
    </location>
</feature>
<dbReference type="Proteomes" id="UP001156641">
    <property type="component" value="Unassembled WGS sequence"/>
</dbReference>
<dbReference type="Gene3D" id="1.20.1250.20">
    <property type="entry name" value="MFS general substrate transporter like domains"/>
    <property type="match status" value="1"/>
</dbReference>
<feature type="transmembrane region" description="Helical" evidence="4">
    <location>
        <begin position="47"/>
        <end position="64"/>
    </location>
</feature>
<evidence type="ECO:0000256" key="1">
    <source>
        <dbReference type="ARBA" id="ARBA00022692"/>
    </source>
</evidence>
<feature type="transmembrane region" description="Helical" evidence="4">
    <location>
        <begin position="332"/>
        <end position="351"/>
    </location>
</feature>
<dbReference type="PROSITE" id="PS50850">
    <property type="entry name" value="MFS"/>
    <property type="match status" value="1"/>
</dbReference>
<feature type="transmembrane region" description="Helical" evidence="4">
    <location>
        <begin position="300"/>
        <end position="320"/>
    </location>
</feature>
<protein>
    <submittedName>
        <fullName evidence="6">Arabinose transporter</fullName>
    </submittedName>
</protein>
<evidence type="ECO:0000313" key="7">
    <source>
        <dbReference type="Proteomes" id="UP001156641"/>
    </source>
</evidence>
<dbReference type="InterPro" id="IPR052714">
    <property type="entry name" value="MFS_Exporter"/>
</dbReference>
<dbReference type="Pfam" id="PF07690">
    <property type="entry name" value="MFS_1"/>
    <property type="match status" value="1"/>
</dbReference>
<dbReference type="InterPro" id="IPR011701">
    <property type="entry name" value="MFS"/>
</dbReference>
<keyword evidence="3 4" id="KW-0472">Membrane</keyword>
<name>A0ABQ6A618_9PROT</name>
<dbReference type="RefSeq" id="WP_284257452.1">
    <property type="nucleotide sequence ID" value="NZ_BSOS01000038.1"/>
</dbReference>
<keyword evidence="2 4" id="KW-1133">Transmembrane helix</keyword>
<dbReference type="NCBIfam" id="NF003477">
    <property type="entry name" value="PRK05122.1"/>
    <property type="match status" value="1"/>
</dbReference>
<feature type="transmembrane region" description="Helical" evidence="4">
    <location>
        <begin position="85"/>
        <end position="103"/>
    </location>
</feature>
<dbReference type="InterPro" id="IPR020846">
    <property type="entry name" value="MFS_dom"/>
</dbReference>
<proteinExistence type="predicted"/>
<reference evidence="7" key="1">
    <citation type="journal article" date="2019" name="Int. J. Syst. Evol. Microbiol.">
        <title>The Global Catalogue of Microorganisms (GCM) 10K type strain sequencing project: providing services to taxonomists for standard genome sequencing and annotation.</title>
        <authorList>
            <consortium name="The Broad Institute Genomics Platform"/>
            <consortium name="The Broad Institute Genome Sequencing Center for Infectious Disease"/>
            <person name="Wu L."/>
            <person name="Ma J."/>
        </authorList>
    </citation>
    <scope>NUCLEOTIDE SEQUENCE [LARGE SCALE GENOMIC DNA]</scope>
    <source>
        <strain evidence="7">NBRC 112502</strain>
    </source>
</reference>
<evidence type="ECO:0000256" key="4">
    <source>
        <dbReference type="SAM" id="Phobius"/>
    </source>
</evidence>
<sequence>MPVTVQARGGQTQLVLLVTILFVSYLTIAMALPVVPVFVHTQLGGNNGWSGFAVGVPFLSTLVTRARAGKLADQRGGKTCLLSGLRYYVLGSVICLLAAYGAFGAELRFALLVLGRLLLGVGEGQVSVGTILWGIGLMGHARAGKVMVLVGISMYGALAVGGPLGLALFHWLGFGGLMLVSTLLPVLGGLTMRRFPGTPLVAGQRYSLWQVLKPILGPGAVVGLQGVGFAALGAFLPLYFFSQNWRFAGWGLTCFGCGFVFMRLIGGNLPDRLGGAPVACFSLALEAAGQYLIWLAPVPLAAFAGALLTGLGCSLVFPAMGREAIKRVEPHLAGTAIGGFAAFQDIAYGATGPLTGLVADHTGYATVFLIGGASATLALALALQMLLSARLAARVKEAD</sequence>
<keyword evidence="7" id="KW-1185">Reference proteome</keyword>
<organism evidence="6 7">
    <name type="scientific">Acidocella aquatica</name>
    <dbReference type="NCBI Taxonomy" id="1922313"/>
    <lineage>
        <taxon>Bacteria</taxon>
        <taxon>Pseudomonadati</taxon>
        <taxon>Pseudomonadota</taxon>
        <taxon>Alphaproteobacteria</taxon>
        <taxon>Acetobacterales</taxon>
        <taxon>Acidocellaceae</taxon>
        <taxon>Acidocella</taxon>
    </lineage>
</organism>
<dbReference type="InterPro" id="IPR036259">
    <property type="entry name" value="MFS_trans_sf"/>
</dbReference>
<evidence type="ECO:0000313" key="6">
    <source>
        <dbReference type="EMBL" id="GLR66748.1"/>
    </source>
</evidence>
<accession>A0ABQ6A618</accession>
<keyword evidence="1 4" id="KW-0812">Transmembrane</keyword>
<feature type="transmembrane region" description="Helical" evidence="4">
    <location>
        <begin position="146"/>
        <end position="165"/>
    </location>
</feature>
<dbReference type="SUPFAM" id="SSF103473">
    <property type="entry name" value="MFS general substrate transporter"/>
    <property type="match status" value="1"/>
</dbReference>
<feature type="transmembrane region" description="Helical" evidence="4">
    <location>
        <begin position="363"/>
        <end position="387"/>
    </location>
</feature>
<feature type="transmembrane region" description="Helical" evidence="4">
    <location>
        <begin position="215"/>
        <end position="241"/>
    </location>
</feature>
<gene>
    <name evidence="6" type="ORF">GCM10010909_14280</name>
</gene>
<feature type="domain" description="Major facilitator superfamily (MFS) profile" evidence="5">
    <location>
        <begin position="177"/>
        <end position="399"/>
    </location>
</feature>
<evidence type="ECO:0000259" key="5">
    <source>
        <dbReference type="PROSITE" id="PS50850"/>
    </source>
</evidence>
<feature type="transmembrane region" description="Helical" evidence="4">
    <location>
        <begin position="14"/>
        <end position="35"/>
    </location>
</feature>
<dbReference type="PANTHER" id="PTHR23531">
    <property type="entry name" value="QUINOLENE RESISTANCE PROTEIN NORA"/>
    <property type="match status" value="1"/>
</dbReference>
<dbReference type="NCBIfam" id="NF009048">
    <property type="entry name" value="PRK12382.1"/>
    <property type="match status" value="1"/>
</dbReference>
<evidence type="ECO:0000256" key="2">
    <source>
        <dbReference type="ARBA" id="ARBA00022989"/>
    </source>
</evidence>
<comment type="caution">
    <text evidence="6">The sequence shown here is derived from an EMBL/GenBank/DDBJ whole genome shotgun (WGS) entry which is preliminary data.</text>
</comment>
<dbReference type="EMBL" id="BSOS01000038">
    <property type="protein sequence ID" value="GLR66748.1"/>
    <property type="molecule type" value="Genomic_DNA"/>
</dbReference>
<feature type="transmembrane region" description="Helical" evidence="4">
    <location>
        <begin position="109"/>
        <end position="134"/>
    </location>
</feature>